<dbReference type="Proteomes" id="UP000247702">
    <property type="component" value="Unassembled WGS sequence"/>
</dbReference>
<evidence type="ECO:0000313" key="1">
    <source>
        <dbReference type="EMBL" id="GBB90696.1"/>
    </source>
</evidence>
<proteinExistence type="predicted"/>
<protein>
    <submittedName>
        <fullName evidence="1">Uncharacterized protein</fullName>
    </submittedName>
</protein>
<keyword evidence="2" id="KW-1185">Reference proteome</keyword>
<comment type="caution">
    <text evidence="1">The sequence shown here is derived from an EMBL/GenBank/DDBJ whole genome shotgun (WGS) entry which is preliminary data.</text>
</comment>
<accession>A0A2Z6RDH9</accession>
<gene>
    <name evidence="1" type="ORF">RclHR1_17730003</name>
</gene>
<dbReference type="EMBL" id="BEXD01000861">
    <property type="protein sequence ID" value="GBB90696.1"/>
    <property type="molecule type" value="Genomic_DNA"/>
</dbReference>
<organism evidence="1 2">
    <name type="scientific">Rhizophagus clarus</name>
    <dbReference type="NCBI Taxonomy" id="94130"/>
    <lineage>
        <taxon>Eukaryota</taxon>
        <taxon>Fungi</taxon>
        <taxon>Fungi incertae sedis</taxon>
        <taxon>Mucoromycota</taxon>
        <taxon>Glomeromycotina</taxon>
        <taxon>Glomeromycetes</taxon>
        <taxon>Glomerales</taxon>
        <taxon>Glomeraceae</taxon>
        <taxon>Rhizophagus</taxon>
    </lineage>
</organism>
<reference evidence="1 2" key="1">
    <citation type="submission" date="2017-11" db="EMBL/GenBank/DDBJ databases">
        <title>The genome of Rhizophagus clarus HR1 reveals common genetic basis of auxotrophy among arbuscular mycorrhizal fungi.</title>
        <authorList>
            <person name="Kobayashi Y."/>
        </authorList>
    </citation>
    <scope>NUCLEOTIDE SEQUENCE [LARGE SCALE GENOMIC DNA]</scope>
    <source>
        <strain evidence="1 2">HR1</strain>
    </source>
</reference>
<dbReference type="AlphaFoldDB" id="A0A2Z6RDH9"/>
<sequence length="143" mass="16735">MEAKPLNANATSELNRNTLINIQAFRITKKQPSTDNRKREFVHMQQENTLIFGQINKKHIMGKHTIQHWVTTSSEQGLDSRTPYKIIKRCNGCSLNDRRDNRENHRCYFNKNCLKLTCINRTRNYCNNPDAKIIIDILETSNS</sequence>
<dbReference type="STRING" id="94130.A0A2Z6RDH9"/>
<evidence type="ECO:0000313" key="2">
    <source>
        <dbReference type="Proteomes" id="UP000247702"/>
    </source>
</evidence>
<name>A0A2Z6RDH9_9GLOM</name>